<feature type="transmembrane region" description="Helical" evidence="8">
    <location>
        <begin position="289"/>
        <end position="311"/>
    </location>
</feature>
<evidence type="ECO:0000256" key="8">
    <source>
        <dbReference type="SAM" id="Phobius"/>
    </source>
</evidence>
<dbReference type="GeneID" id="116297424"/>
<feature type="transmembrane region" description="Helical" evidence="8">
    <location>
        <begin position="98"/>
        <end position="128"/>
    </location>
</feature>
<dbReference type="SUPFAM" id="SSF81321">
    <property type="entry name" value="Family A G protein-coupled receptor-like"/>
    <property type="match status" value="1"/>
</dbReference>
<protein>
    <submittedName>
        <fullName evidence="11">P2Y purinoceptor 8-like</fullName>
    </submittedName>
</protein>
<dbReference type="OrthoDB" id="9835116at2759"/>
<dbReference type="Pfam" id="PF00001">
    <property type="entry name" value="7tm_1"/>
    <property type="match status" value="1"/>
</dbReference>
<feature type="transmembrane region" description="Helical" evidence="8">
    <location>
        <begin position="28"/>
        <end position="49"/>
    </location>
</feature>
<keyword evidence="7" id="KW-0807">Transducer</keyword>
<comment type="subcellular location">
    <subcellularLocation>
        <location evidence="1">Membrane</location>
        <topology evidence="1">Multi-pass membrane protein</topology>
    </subcellularLocation>
</comment>
<keyword evidence="3 8" id="KW-1133">Transmembrane helix</keyword>
<keyword evidence="2 8" id="KW-0812">Transmembrane</keyword>
<feature type="transmembrane region" description="Helical" evidence="8">
    <location>
        <begin position="149"/>
        <end position="170"/>
    </location>
</feature>
<evidence type="ECO:0000313" key="11">
    <source>
        <dbReference type="RefSeq" id="XP_031561505.1"/>
    </source>
</evidence>
<evidence type="ECO:0000256" key="7">
    <source>
        <dbReference type="ARBA" id="ARBA00023224"/>
    </source>
</evidence>
<dbReference type="PROSITE" id="PS50262">
    <property type="entry name" value="G_PROTEIN_RECEP_F1_2"/>
    <property type="match status" value="1"/>
</dbReference>
<keyword evidence="10" id="KW-1185">Reference proteome</keyword>
<dbReference type="Gene3D" id="1.20.1070.10">
    <property type="entry name" value="Rhodopsin 7-helix transmembrane proteins"/>
    <property type="match status" value="1"/>
</dbReference>
<evidence type="ECO:0000256" key="1">
    <source>
        <dbReference type="ARBA" id="ARBA00004141"/>
    </source>
</evidence>
<gene>
    <name evidence="11" type="primary">LOC116297424</name>
</gene>
<evidence type="ECO:0000256" key="2">
    <source>
        <dbReference type="ARBA" id="ARBA00022692"/>
    </source>
</evidence>
<accession>A0A6P8IA03</accession>
<proteinExistence type="predicted"/>
<keyword evidence="4" id="KW-0297">G-protein coupled receptor</keyword>
<feature type="transmembrane region" description="Helical" evidence="8">
    <location>
        <begin position="182"/>
        <end position="208"/>
    </location>
</feature>
<keyword evidence="6" id="KW-0675">Receptor</keyword>
<dbReference type="InterPro" id="IPR017452">
    <property type="entry name" value="GPCR_Rhodpsn_7TM"/>
</dbReference>
<dbReference type="AlphaFoldDB" id="A0A6P8IA03"/>
<dbReference type="PRINTS" id="PR00237">
    <property type="entry name" value="GPCRRHODOPSN"/>
</dbReference>
<name>A0A6P8IA03_ACTTE</name>
<dbReference type="Proteomes" id="UP000515163">
    <property type="component" value="Unplaced"/>
</dbReference>
<feature type="domain" description="G-protein coupled receptors family 1 profile" evidence="9">
    <location>
        <begin position="41"/>
        <end position="308"/>
    </location>
</feature>
<dbReference type="RefSeq" id="XP_031561505.1">
    <property type="nucleotide sequence ID" value="XM_031705645.1"/>
</dbReference>
<feature type="transmembrane region" description="Helical" evidence="8">
    <location>
        <begin position="240"/>
        <end position="269"/>
    </location>
</feature>
<feature type="transmembrane region" description="Helical" evidence="8">
    <location>
        <begin position="61"/>
        <end position="78"/>
    </location>
</feature>
<sequence length="324" mass="37073">MNGSDNLTQSSLSCFSVPDSHLVLTVKIMAILLVGGFAVFGNILIIFLAARFTVKRNIHHLIINMAVSDILIAVVFSYDLLTFLLRLPHLCDLWDNDVLAITICTAAYYSFSNASMYVTLTSLLIISVERFRSTKVTVHRVRPYTMKKRLALVSCSWLLPMGLSAHFAWYSQTEQPSTTESITFFVLFCFGQLFVLLMMCLVVIFNIMTSFRLCKSRRTFPQGNFSNEQKRAREKQTAKAVKMVLCSTLLYTCCYLPGFLHFFYLALHFSRVFSVSPPYSSCTIDWNTLHFILDFLFLVNSCFSPCIYIVFLTEFRQAAKRLLH</sequence>
<evidence type="ECO:0000256" key="4">
    <source>
        <dbReference type="ARBA" id="ARBA00023040"/>
    </source>
</evidence>
<organism evidence="10 11">
    <name type="scientific">Actinia tenebrosa</name>
    <name type="common">Australian red waratah sea anemone</name>
    <dbReference type="NCBI Taxonomy" id="6105"/>
    <lineage>
        <taxon>Eukaryota</taxon>
        <taxon>Metazoa</taxon>
        <taxon>Cnidaria</taxon>
        <taxon>Anthozoa</taxon>
        <taxon>Hexacorallia</taxon>
        <taxon>Actiniaria</taxon>
        <taxon>Actiniidae</taxon>
        <taxon>Actinia</taxon>
    </lineage>
</organism>
<evidence type="ECO:0000313" key="10">
    <source>
        <dbReference type="Proteomes" id="UP000515163"/>
    </source>
</evidence>
<dbReference type="PANTHER" id="PTHR45695:SF9">
    <property type="entry name" value="LEUCOKININ RECEPTOR"/>
    <property type="match status" value="1"/>
</dbReference>
<evidence type="ECO:0000256" key="6">
    <source>
        <dbReference type="ARBA" id="ARBA00023170"/>
    </source>
</evidence>
<dbReference type="InParanoid" id="A0A6P8IA03"/>
<dbReference type="GO" id="GO:0004930">
    <property type="term" value="F:G protein-coupled receptor activity"/>
    <property type="evidence" value="ECO:0007669"/>
    <property type="project" value="UniProtKB-KW"/>
</dbReference>
<dbReference type="PANTHER" id="PTHR45695">
    <property type="entry name" value="LEUCOKININ RECEPTOR-RELATED"/>
    <property type="match status" value="1"/>
</dbReference>
<reference evidence="11" key="1">
    <citation type="submission" date="2025-08" db="UniProtKB">
        <authorList>
            <consortium name="RefSeq"/>
        </authorList>
    </citation>
    <scope>IDENTIFICATION</scope>
    <source>
        <tissue evidence="11">Tentacle</tissue>
    </source>
</reference>
<dbReference type="GO" id="GO:0005886">
    <property type="term" value="C:plasma membrane"/>
    <property type="evidence" value="ECO:0007669"/>
    <property type="project" value="TreeGrafter"/>
</dbReference>
<evidence type="ECO:0000256" key="5">
    <source>
        <dbReference type="ARBA" id="ARBA00023136"/>
    </source>
</evidence>
<evidence type="ECO:0000259" key="9">
    <source>
        <dbReference type="PROSITE" id="PS50262"/>
    </source>
</evidence>
<dbReference type="CDD" id="cd00637">
    <property type="entry name" value="7tm_classA_rhodopsin-like"/>
    <property type="match status" value="1"/>
</dbReference>
<dbReference type="InterPro" id="IPR000276">
    <property type="entry name" value="GPCR_Rhodpsn"/>
</dbReference>
<keyword evidence="5 8" id="KW-0472">Membrane</keyword>
<evidence type="ECO:0000256" key="3">
    <source>
        <dbReference type="ARBA" id="ARBA00022989"/>
    </source>
</evidence>
<dbReference type="KEGG" id="aten:116297424"/>